<feature type="domain" description="B12-binding" evidence="1">
    <location>
        <begin position="94"/>
        <end position="216"/>
    </location>
</feature>
<dbReference type="RefSeq" id="WP_203366464.1">
    <property type="nucleotide sequence ID" value="NZ_WSFT01000036.1"/>
</dbReference>
<dbReference type="AlphaFoldDB" id="A0A942Z8Z4"/>
<protein>
    <submittedName>
        <fullName evidence="2">Cobalamin-dependent protein</fullName>
    </submittedName>
</protein>
<dbReference type="GO" id="GO:0031419">
    <property type="term" value="F:cobalamin binding"/>
    <property type="evidence" value="ECO:0007669"/>
    <property type="project" value="InterPro"/>
</dbReference>
<reference evidence="2" key="1">
    <citation type="submission" date="2019-12" db="EMBL/GenBank/DDBJ databases">
        <title>Clostridiaceae gen. nov. sp. nov., isolated from sediment in Xinjiang, China.</title>
        <authorList>
            <person name="Zhang R."/>
        </authorList>
    </citation>
    <scope>NUCLEOTIDE SEQUENCE</scope>
    <source>
        <strain evidence="2">D2Q-11</strain>
    </source>
</reference>
<dbReference type="SUPFAM" id="SSF52242">
    <property type="entry name" value="Cobalamin (vitamin B12)-binding domain"/>
    <property type="match status" value="1"/>
</dbReference>
<evidence type="ECO:0000313" key="3">
    <source>
        <dbReference type="Proteomes" id="UP000724672"/>
    </source>
</evidence>
<gene>
    <name evidence="2" type="ORF">GOQ27_08695</name>
</gene>
<comment type="caution">
    <text evidence="2">The sequence shown here is derived from an EMBL/GenBank/DDBJ whole genome shotgun (WGS) entry which is preliminary data.</text>
</comment>
<keyword evidence="3" id="KW-1185">Reference proteome</keyword>
<accession>A0A942Z8Z4</accession>
<dbReference type="CDD" id="cd02065">
    <property type="entry name" value="B12-binding_like"/>
    <property type="match status" value="1"/>
</dbReference>
<dbReference type="PROSITE" id="PS51332">
    <property type="entry name" value="B12_BINDING"/>
    <property type="match status" value="1"/>
</dbReference>
<name>A0A942Z8Z4_9FIRM</name>
<dbReference type="InterPro" id="IPR036724">
    <property type="entry name" value="Cobalamin-bd_sf"/>
</dbReference>
<dbReference type="Gene3D" id="3.40.50.280">
    <property type="entry name" value="Cobalamin-binding domain"/>
    <property type="match status" value="1"/>
</dbReference>
<dbReference type="Proteomes" id="UP000724672">
    <property type="component" value="Unassembled WGS sequence"/>
</dbReference>
<dbReference type="EMBL" id="WSFT01000036">
    <property type="protein sequence ID" value="MBS4538539.1"/>
    <property type="molecule type" value="Genomic_DNA"/>
</dbReference>
<dbReference type="Pfam" id="PF02310">
    <property type="entry name" value="B12-binding"/>
    <property type="match status" value="1"/>
</dbReference>
<evidence type="ECO:0000259" key="1">
    <source>
        <dbReference type="PROSITE" id="PS51332"/>
    </source>
</evidence>
<evidence type="ECO:0000313" key="2">
    <source>
        <dbReference type="EMBL" id="MBS4538539.1"/>
    </source>
</evidence>
<dbReference type="GO" id="GO:0046872">
    <property type="term" value="F:metal ion binding"/>
    <property type="evidence" value="ECO:0007669"/>
    <property type="project" value="InterPro"/>
</dbReference>
<dbReference type="InterPro" id="IPR006158">
    <property type="entry name" value="Cobalamin-bd"/>
</dbReference>
<proteinExistence type="predicted"/>
<sequence>MKDFYDEFLLYLKEENRKKALDLIIKKLNDREIDIVTLYTKVLTPSLNEFKEDQGDGYYIWKEHVRSSIIRTIIENCYPYVIKERDSKYGIQTNKRVAIVCPAEEYHEIGARMITDFFTLAGYDSIFVGSNTPTKEFLNALEKIDLDYISISVSNYYNLIGTYRAIEEIKRTENKVNIIVGGNAFKNNRVDYKELGADMQLNTFEDILDLAKEDRK</sequence>
<organism evidence="2 3">
    <name type="scientific">Anaeromonas frigoriresistens</name>
    <dbReference type="NCBI Taxonomy" id="2683708"/>
    <lineage>
        <taxon>Bacteria</taxon>
        <taxon>Bacillati</taxon>
        <taxon>Bacillota</taxon>
        <taxon>Tissierellia</taxon>
        <taxon>Tissierellales</taxon>
        <taxon>Thermohalobacteraceae</taxon>
        <taxon>Anaeromonas</taxon>
    </lineage>
</organism>